<gene>
    <name evidence="2" type="ORF">D3874_12320</name>
</gene>
<feature type="compositionally biased region" description="Basic and acidic residues" evidence="1">
    <location>
        <begin position="152"/>
        <end position="161"/>
    </location>
</feature>
<dbReference type="Proteomes" id="UP000284605">
    <property type="component" value="Unassembled WGS sequence"/>
</dbReference>
<evidence type="ECO:0000313" key="2">
    <source>
        <dbReference type="EMBL" id="RJF87709.1"/>
    </source>
</evidence>
<organism evidence="2 3">
    <name type="scientific">Oleomonas cavernae</name>
    <dbReference type="NCBI Taxonomy" id="2320859"/>
    <lineage>
        <taxon>Bacteria</taxon>
        <taxon>Pseudomonadati</taxon>
        <taxon>Pseudomonadota</taxon>
        <taxon>Alphaproteobacteria</taxon>
        <taxon>Acetobacterales</taxon>
        <taxon>Acetobacteraceae</taxon>
        <taxon>Oleomonas</taxon>
    </lineage>
</organism>
<keyword evidence="3" id="KW-1185">Reference proteome</keyword>
<dbReference type="EMBL" id="QYUK01000011">
    <property type="protein sequence ID" value="RJF87709.1"/>
    <property type="molecule type" value="Genomic_DNA"/>
</dbReference>
<evidence type="ECO:0000313" key="3">
    <source>
        <dbReference type="Proteomes" id="UP000284605"/>
    </source>
</evidence>
<reference evidence="2 3" key="1">
    <citation type="submission" date="2018-09" db="EMBL/GenBank/DDBJ databases">
        <authorList>
            <person name="Zhu H."/>
        </authorList>
    </citation>
    <scope>NUCLEOTIDE SEQUENCE [LARGE SCALE GENOMIC DNA]</scope>
    <source>
        <strain evidence="2 3">K1W22B-8</strain>
    </source>
</reference>
<sequence length="161" mass="17281">MTAELLEKFGGRRTLNSAGKHSWTGATWVTAYDQKIALLAVLLDAFGDNGPHESRRKLWAGDGGLPEKFKKLQSYQTSGAATQDLVNSAILLAHDQVHFIYSCCDLLDIATRLLAADMGLVNLDLTFDPAFLAAVRATISSGKGDGGEGSDDGGKPDRERE</sequence>
<dbReference type="AlphaFoldDB" id="A0A418WCK7"/>
<comment type="caution">
    <text evidence="2">The sequence shown here is derived from an EMBL/GenBank/DDBJ whole genome shotgun (WGS) entry which is preliminary data.</text>
</comment>
<evidence type="ECO:0000256" key="1">
    <source>
        <dbReference type="SAM" id="MobiDB-lite"/>
    </source>
</evidence>
<protein>
    <submittedName>
        <fullName evidence="2">Uncharacterized protein</fullName>
    </submittedName>
</protein>
<feature type="region of interest" description="Disordered" evidence="1">
    <location>
        <begin position="141"/>
        <end position="161"/>
    </location>
</feature>
<proteinExistence type="predicted"/>
<accession>A0A418WCK7</accession>
<name>A0A418WCK7_9PROT</name>